<protein>
    <submittedName>
        <fullName evidence="1">Uncharacterized protein</fullName>
    </submittedName>
</protein>
<dbReference type="Proteomes" id="UP000320431">
    <property type="component" value="Unassembled WGS sequence"/>
</dbReference>
<dbReference type="EMBL" id="VICD02000317">
    <property type="protein sequence ID" value="KAB8163922.1"/>
    <property type="molecule type" value="Genomic_DNA"/>
</dbReference>
<dbReference type="RefSeq" id="WP_141483334.1">
    <property type="nucleotide sequence ID" value="NZ_VICD02000317.1"/>
</dbReference>
<evidence type="ECO:0000313" key="1">
    <source>
        <dbReference type="EMBL" id="KAB8163922.1"/>
    </source>
</evidence>
<gene>
    <name evidence="1" type="ORF">FKV24_017720</name>
</gene>
<sequence>MKKFLRRLGLIASVLVAAPVVAVLVYDAVAIVPHLDRIEAVLAAADPEDAAPPGLIRRMIDAETGGPEAQVARMLAHRLRPGDRSGWRHLHELIC</sequence>
<organism evidence="1 2">
    <name type="scientific">Marilutibacter maris</name>
    <dbReference type="NCBI Taxonomy" id="1605891"/>
    <lineage>
        <taxon>Bacteria</taxon>
        <taxon>Pseudomonadati</taxon>
        <taxon>Pseudomonadota</taxon>
        <taxon>Gammaproteobacteria</taxon>
        <taxon>Lysobacterales</taxon>
        <taxon>Lysobacteraceae</taxon>
        <taxon>Marilutibacter</taxon>
    </lineage>
</organism>
<dbReference type="AlphaFoldDB" id="A0A507ZT90"/>
<comment type="caution">
    <text evidence="1">The sequence shown here is derived from an EMBL/GenBank/DDBJ whole genome shotgun (WGS) entry which is preliminary data.</text>
</comment>
<accession>A0A507ZT90</accession>
<evidence type="ECO:0000313" key="2">
    <source>
        <dbReference type="Proteomes" id="UP000320431"/>
    </source>
</evidence>
<name>A0A507ZT90_9GAMM</name>
<reference evidence="1 2" key="1">
    <citation type="submission" date="2019-10" db="EMBL/GenBank/DDBJ databases">
        <title>Lysobacter alkalisoli sp. nov., isolated from saline-alkaline soil.</title>
        <authorList>
            <person name="Sun J.-Q."/>
        </authorList>
    </citation>
    <scope>NUCLEOTIDE SEQUENCE [LARGE SCALE GENOMIC DNA]</scope>
    <source>
        <strain evidence="1 2">KCTC 42381</strain>
    </source>
</reference>
<proteinExistence type="predicted"/>